<name>T1FTY0_HELRO</name>
<dbReference type="PANTHER" id="PTHR12984">
    <property type="entry name" value="SCY1-RELATED S/T PROTEIN KINASE-LIKE"/>
    <property type="match status" value="1"/>
</dbReference>
<proteinExistence type="inferred from homology"/>
<accession>T1FTY0</accession>
<reference evidence="5" key="1">
    <citation type="submission" date="2012-12" db="EMBL/GenBank/DDBJ databases">
        <authorList>
            <person name="Hellsten U."/>
            <person name="Grimwood J."/>
            <person name="Chapman J.A."/>
            <person name="Shapiro H."/>
            <person name="Aerts A."/>
            <person name="Otillar R.P."/>
            <person name="Terry A.Y."/>
            <person name="Boore J.L."/>
            <person name="Simakov O."/>
            <person name="Marletaz F."/>
            <person name="Cho S.-J."/>
            <person name="Edsinger-Gonzales E."/>
            <person name="Havlak P."/>
            <person name="Kuo D.-H."/>
            <person name="Larsson T."/>
            <person name="Lv J."/>
            <person name="Arendt D."/>
            <person name="Savage R."/>
            <person name="Osoegawa K."/>
            <person name="de Jong P."/>
            <person name="Lindberg D.R."/>
            <person name="Seaver E.C."/>
            <person name="Weisblat D.A."/>
            <person name="Putnam N.H."/>
            <person name="Grigoriev I.V."/>
            <person name="Rokhsar D.S."/>
        </authorList>
    </citation>
    <scope>NUCLEOTIDE SEQUENCE</scope>
</reference>
<comment type="similarity">
    <text evidence="1">Belongs to the protein kinase superfamily.</text>
</comment>
<dbReference type="EnsemblMetazoa" id="HelroT192420">
    <property type="protein sequence ID" value="HelroP192420"/>
    <property type="gene ID" value="HelroG192420"/>
</dbReference>
<dbReference type="InterPro" id="IPR011009">
    <property type="entry name" value="Kinase-like_dom_sf"/>
</dbReference>
<dbReference type="GO" id="GO:0004672">
    <property type="term" value="F:protein kinase activity"/>
    <property type="evidence" value="ECO:0007669"/>
    <property type="project" value="InterPro"/>
</dbReference>
<dbReference type="CDD" id="cd14011">
    <property type="entry name" value="PK_SCY1_like"/>
    <property type="match status" value="1"/>
</dbReference>
<evidence type="ECO:0000313" key="4">
    <source>
        <dbReference type="EnsemblMetazoa" id="HelroP192420"/>
    </source>
</evidence>
<dbReference type="RefSeq" id="XP_009020976.1">
    <property type="nucleotide sequence ID" value="XM_009022728.1"/>
</dbReference>
<evidence type="ECO:0000256" key="1">
    <source>
        <dbReference type="ARBA" id="ARBA00038349"/>
    </source>
</evidence>
<dbReference type="InterPro" id="IPR051177">
    <property type="entry name" value="CIK-Related_Protein"/>
</dbReference>
<dbReference type="EMBL" id="KB096864">
    <property type="protein sequence ID" value="ESO00805.1"/>
    <property type="molecule type" value="Genomic_DNA"/>
</dbReference>
<evidence type="ECO:0000313" key="3">
    <source>
        <dbReference type="EMBL" id="ESO00805.1"/>
    </source>
</evidence>
<dbReference type="GO" id="GO:0005524">
    <property type="term" value="F:ATP binding"/>
    <property type="evidence" value="ECO:0007669"/>
    <property type="project" value="InterPro"/>
</dbReference>
<dbReference type="GeneID" id="20212277"/>
<feature type="domain" description="Protein kinase" evidence="2">
    <location>
        <begin position="25"/>
        <end position="210"/>
    </location>
</feature>
<protein>
    <recommendedName>
        <fullName evidence="2">Protein kinase domain-containing protein</fullName>
    </recommendedName>
</protein>
<dbReference type="InterPro" id="IPR000719">
    <property type="entry name" value="Prot_kinase_dom"/>
</dbReference>
<dbReference type="Gene3D" id="1.10.510.10">
    <property type="entry name" value="Transferase(Phosphotransferase) domain 1"/>
    <property type="match status" value="1"/>
</dbReference>
<dbReference type="KEGG" id="hro:HELRODRAFT_192420"/>
<dbReference type="EMBL" id="AMQM01005207">
    <property type="status" value="NOT_ANNOTATED_CDS"/>
    <property type="molecule type" value="Genomic_DNA"/>
</dbReference>
<organism evidence="4 5">
    <name type="scientific">Helobdella robusta</name>
    <name type="common">Californian leech</name>
    <dbReference type="NCBI Taxonomy" id="6412"/>
    <lineage>
        <taxon>Eukaryota</taxon>
        <taxon>Metazoa</taxon>
        <taxon>Spiralia</taxon>
        <taxon>Lophotrochozoa</taxon>
        <taxon>Annelida</taxon>
        <taxon>Clitellata</taxon>
        <taxon>Hirudinea</taxon>
        <taxon>Rhynchobdellida</taxon>
        <taxon>Glossiphoniidae</taxon>
        <taxon>Helobdella</taxon>
    </lineage>
</organism>
<dbReference type="AlphaFoldDB" id="T1FTY0"/>
<keyword evidence="5" id="KW-1185">Reference proteome</keyword>
<reference evidence="4" key="3">
    <citation type="submission" date="2015-06" db="UniProtKB">
        <authorList>
            <consortium name="EnsemblMetazoa"/>
        </authorList>
    </citation>
    <scope>IDENTIFICATION</scope>
</reference>
<dbReference type="CTD" id="20212277"/>
<dbReference type="Proteomes" id="UP000015101">
    <property type="component" value="Unassembled WGS sequence"/>
</dbReference>
<sequence length="210" mass="23597">MDVLNRLKTVVTNVLPVGNPITIELEIHGHRASGGPGMMWKIYDAVFKSSKQEASVFIFEKKQLDRFSKRERDHFIDILKRGVQQLTKLRHPKILSIVHPLEDSRESLAFATEPIFSSLANVLGSHDNLPNPPPAYLKDFTLFDVEIRYGLLQIVEGLSFLHSGAHIIHGNCCPESVYINKLGCWKLAGFEHAILNANAQGEFDKNQGLN</sequence>
<dbReference type="EMBL" id="AMQM01005206">
    <property type="status" value="NOT_ANNOTATED_CDS"/>
    <property type="molecule type" value="Genomic_DNA"/>
</dbReference>
<evidence type="ECO:0000313" key="5">
    <source>
        <dbReference type="Proteomes" id="UP000015101"/>
    </source>
</evidence>
<dbReference type="PANTHER" id="PTHR12984:SF16">
    <property type="entry name" value="BLACK MATCH, ISOFORM H"/>
    <property type="match status" value="1"/>
</dbReference>
<evidence type="ECO:0000259" key="2">
    <source>
        <dbReference type="PROSITE" id="PS50011"/>
    </source>
</evidence>
<dbReference type="SUPFAM" id="SSF56112">
    <property type="entry name" value="Protein kinase-like (PK-like)"/>
    <property type="match status" value="1"/>
</dbReference>
<dbReference type="Gene3D" id="3.30.200.20">
    <property type="entry name" value="Phosphorylase Kinase, domain 1"/>
    <property type="match status" value="1"/>
</dbReference>
<dbReference type="FunFam" id="3.30.200.20:FF:000179">
    <property type="entry name" value="SCY1 like pseudokinase 2"/>
    <property type="match status" value="1"/>
</dbReference>
<gene>
    <name evidence="4" type="primary">20212277</name>
    <name evidence="3" type="ORF">HELRODRAFT_192420</name>
</gene>
<dbReference type="OMA" id="CWICAGI"/>
<dbReference type="HOGENOM" id="CLU_1311328_0_0_1"/>
<dbReference type="PROSITE" id="PS50011">
    <property type="entry name" value="PROTEIN_KINASE_DOM"/>
    <property type="match status" value="1"/>
</dbReference>
<dbReference type="InParanoid" id="T1FTY0"/>
<dbReference type="OrthoDB" id="79687at2759"/>
<reference evidence="3 5" key="2">
    <citation type="journal article" date="2013" name="Nature">
        <title>Insights into bilaterian evolution from three spiralian genomes.</title>
        <authorList>
            <person name="Simakov O."/>
            <person name="Marletaz F."/>
            <person name="Cho S.J."/>
            <person name="Edsinger-Gonzales E."/>
            <person name="Havlak P."/>
            <person name="Hellsten U."/>
            <person name="Kuo D.H."/>
            <person name="Larsson T."/>
            <person name="Lv J."/>
            <person name="Arendt D."/>
            <person name="Savage R."/>
            <person name="Osoegawa K."/>
            <person name="de Jong P."/>
            <person name="Grimwood J."/>
            <person name="Chapman J.A."/>
            <person name="Shapiro H."/>
            <person name="Aerts A."/>
            <person name="Otillar R.P."/>
            <person name="Terry A.Y."/>
            <person name="Boore J.L."/>
            <person name="Grigoriev I.V."/>
            <person name="Lindberg D.R."/>
            <person name="Seaver E.C."/>
            <person name="Weisblat D.A."/>
            <person name="Putnam N.H."/>
            <person name="Rokhsar D.S."/>
        </authorList>
    </citation>
    <scope>NUCLEOTIDE SEQUENCE</scope>
</reference>
<dbReference type="eggNOG" id="KOG2137">
    <property type="taxonomic scope" value="Eukaryota"/>
</dbReference>